<dbReference type="InterPro" id="IPR019267">
    <property type="entry name" value="CRISPR-assoc_Cas6_C"/>
</dbReference>
<evidence type="ECO:0000313" key="3">
    <source>
        <dbReference type="Proteomes" id="UP000004925"/>
    </source>
</evidence>
<dbReference type="AlphaFoldDB" id="A0A0M1VSA2"/>
<proteinExistence type="predicted"/>
<dbReference type="eggNOG" id="COG5551">
    <property type="taxonomic scope" value="Bacteria"/>
</dbReference>
<evidence type="ECO:0000259" key="1">
    <source>
        <dbReference type="Pfam" id="PF10040"/>
    </source>
</evidence>
<dbReference type="Gene3D" id="3.30.70.1900">
    <property type="match status" value="1"/>
</dbReference>
<protein>
    <submittedName>
        <fullName evidence="2">CRISPR-associated endoribonuclease cas6</fullName>
    </submittedName>
</protein>
<dbReference type="InterPro" id="IPR045747">
    <property type="entry name" value="CRISPR-assoc_prot_Cas6_N_sf"/>
</dbReference>
<organism evidence="2 3">
    <name type="scientific">Fusobacterium vincentii 4_1_13</name>
    <dbReference type="NCBI Taxonomy" id="469606"/>
    <lineage>
        <taxon>Bacteria</taxon>
        <taxon>Fusobacteriati</taxon>
        <taxon>Fusobacteriota</taxon>
        <taxon>Fusobacteriia</taxon>
        <taxon>Fusobacteriales</taxon>
        <taxon>Fusobacteriaceae</taxon>
        <taxon>Fusobacterium</taxon>
    </lineage>
</organism>
<dbReference type="EMBL" id="ACDE02000013">
    <property type="protein sequence ID" value="EEO39439.1"/>
    <property type="molecule type" value="Genomic_DNA"/>
</dbReference>
<sequence length="242" mass="27859">MKKMLAQINIELEANGLNTNMGSLFHGYLMENIDSAYADYFHYNTTNPFTSCIYKDIKTDKFFWRITTYNQKAYDMLMTYFSNIPESVYLKNRDLEINVKSFSIQKKSYEDLFLECTERKRIKLITPTSFKSNGITHIFPNISTLISGVITKINQHSETAELGDKKIIDELLEKVYIKDYNLRTKVFYLESIKIKGFLGTMDLAIKGEETTLANILNFLILMSEYTGLGIKTSLGMGGVKIE</sequence>
<accession>A0A0M1VSA2</accession>
<dbReference type="Pfam" id="PF10040">
    <property type="entry name" value="CRISPR_Cas6"/>
    <property type="match status" value="1"/>
</dbReference>
<name>A0A0M1VSA2_FUSVC</name>
<reference evidence="2 3" key="1">
    <citation type="submission" date="2011-10" db="EMBL/GenBank/DDBJ databases">
        <title>The Genome Sequence of Fusobacterium sp. 4_1_13.</title>
        <authorList>
            <consortium name="The Broad Institute Genome Sequencing Platform"/>
            <person name="Earl A."/>
            <person name="Ward D."/>
            <person name="Feldgarden M."/>
            <person name="Gevers D."/>
            <person name="Strauss J."/>
            <person name="Ambrose C."/>
            <person name="Allen-Vercoe E."/>
            <person name="Young S.K."/>
            <person name="Zeng Q."/>
            <person name="Gargeya S."/>
            <person name="Fitzgerald M."/>
            <person name="Haas B."/>
            <person name="Abouelleil A."/>
            <person name="Alvarado L."/>
            <person name="Arachchi H.M."/>
            <person name="Berlin A."/>
            <person name="Brown A."/>
            <person name="Chapman S.B."/>
            <person name="Chen Z."/>
            <person name="Dunbar C."/>
            <person name="Freedman E."/>
            <person name="Gearin G."/>
            <person name="Goldberg J."/>
            <person name="Griggs A."/>
            <person name="Gujja S."/>
            <person name="Heiman D."/>
            <person name="Howarth C."/>
            <person name="Larson L."/>
            <person name="Lui A."/>
            <person name="MacDonald P.J."/>
            <person name="Montmayeur A."/>
            <person name="Murphy C."/>
            <person name="Neiman D."/>
            <person name="Pearson M."/>
            <person name="Priest M."/>
            <person name="Roberts A."/>
            <person name="Saif S."/>
            <person name="Shea T."/>
            <person name="Shenoy N."/>
            <person name="Sisk P."/>
            <person name="Stolte C."/>
            <person name="Sykes S."/>
            <person name="Wortman J."/>
            <person name="Nusbaum C."/>
            <person name="Birren B."/>
        </authorList>
    </citation>
    <scope>NUCLEOTIDE SEQUENCE [LARGE SCALE GENOMIC DNA]</scope>
    <source>
        <strain evidence="2 3">4_1_13</strain>
    </source>
</reference>
<evidence type="ECO:0000313" key="2">
    <source>
        <dbReference type="EMBL" id="EEO39439.1"/>
    </source>
</evidence>
<dbReference type="Proteomes" id="UP000004925">
    <property type="component" value="Unassembled WGS sequence"/>
</dbReference>
<comment type="caution">
    <text evidence="2">The sequence shown here is derived from an EMBL/GenBank/DDBJ whole genome shotgun (WGS) entry which is preliminary data.</text>
</comment>
<dbReference type="RefSeq" id="WP_008802505.1">
    <property type="nucleotide sequence ID" value="NZ_KQ235735.1"/>
</dbReference>
<dbReference type="CDD" id="cd21141">
    <property type="entry name" value="Cas6_III-like"/>
    <property type="match status" value="1"/>
</dbReference>
<feature type="domain" description="CRISPR-associated protein Cas6 C-terminal" evidence="1">
    <location>
        <begin position="122"/>
        <end position="239"/>
    </location>
</feature>
<dbReference type="HOGENOM" id="CLU_063836_2_0_0"/>
<dbReference type="Gene3D" id="3.30.70.1890">
    <property type="match status" value="1"/>
</dbReference>
<gene>
    <name evidence="2" type="ORF">FSCG_00152</name>
</gene>